<organism evidence="8 9">
    <name type="scientific">Pseudoalteromonas piscicida</name>
    <dbReference type="NCBI Taxonomy" id="43662"/>
    <lineage>
        <taxon>Bacteria</taxon>
        <taxon>Pseudomonadati</taxon>
        <taxon>Pseudomonadota</taxon>
        <taxon>Gammaproteobacteria</taxon>
        <taxon>Alteromonadales</taxon>
        <taxon>Pseudoalteromonadaceae</taxon>
        <taxon>Pseudoalteromonas</taxon>
    </lineage>
</organism>
<evidence type="ECO:0000256" key="5">
    <source>
        <dbReference type="ARBA" id="ARBA00023136"/>
    </source>
</evidence>
<feature type="transmembrane region" description="Helical" evidence="7">
    <location>
        <begin position="316"/>
        <end position="336"/>
    </location>
</feature>
<gene>
    <name evidence="7 8" type="primary">nhaA</name>
    <name evidence="8" type="ORF">D0511_04515</name>
</gene>
<feature type="transmembrane region" description="Helical" evidence="7">
    <location>
        <begin position="348"/>
        <end position="369"/>
    </location>
</feature>
<comment type="catalytic activity">
    <reaction evidence="7">
        <text>Na(+)(in) + 2 H(+)(out) = Na(+)(out) + 2 H(+)(in)</text>
        <dbReference type="Rhea" id="RHEA:29251"/>
        <dbReference type="ChEBI" id="CHEBI:15378"/>
        <dbReference type="ChEBI" id="CHEBI:29101"/>
    </reaction>
</comment>
<keyword evidence="6 7" id="KW-0739">Sodium transport</keyword>
<protein>
    <recommendedName>
        <fullName evidence="7">Na(+)/H(+) antiporter NhaA</fullName>
    </recommendedName>
    <alternativeName>
        <fullName evidence="7">Sodium/proton antiporter NhaA</fullName>
    </alternativeName>
</protein>
<feature type="transmembrane region" description="Helical" evidence="7">
    <location>
        <begin position="144"/>
        <end position="165"/>
    </location>
</feature>
<sequence>MGDKYQTNPSHLTQLPKEHVDWFIRPVTRFIKVETAAGATLFLATIIALLFANSDLSTSYSQFWQASIGISFKDMELKRSLHEWINDGAMTIFFFLVALELKRELVLGELRNPKLAMFSISAALGGMLIPGSIYLLLQYGRPELHGWGTVMSTDTAFVIGCLALLGHSIPKALRVFMLSLAVVDDIGAILVVAIGYGEGIDWLAVGVALTGLIAVKMMSFIGVRSFTLFFIAGGLIWLAVDMSGIHPTITGVALGLMTPTTKWVDDERLHRIMQCVMNFPLEERKSGDTPDRRALKTAEAAAREALSPVERLEILLHPWVGFVVMPLFALANAGIVLKSANFMSSLTLTVLVCFVIGKPLGIMLLSWVAVKIRLAKLPDGLGWNMVCGGSMLAGIGFTMALFIADLAYGAAQVNSAKLGILLASVISALLGCVVLKYISMANAKKVSPVQSNVSSTLINDKKPLSK</sequence>
<evidence type="ECO:0000313" key="8">
    <source>
        <dbReference type="EMBL" id="AXR01410.1"/>
    </source>
</evidence>
<evidence type="ECO:0000256" key="6">
    <source>
        <dbReference type="ARBA" id="ARBA00023201"/>
    </source>
</evidence>
<keyword evidence="2 7" id="KW-1003">Cell membrane</keyword>
<keyword evidence="7" id="KW-0813">Transport</keyword>
<dbReference type="GO" id="GO:0006885">
    <property type="term" value="P:regulation of pH"/>
    <property type="evidence" value="ECO:0007669"/>
    <property type="project" value="UniProtKB-UniRule"/>
</dbReference>
<dbReference type="RefSeq" id="WP_088531402.1">
    <property type="nucleotide sequence ID" value="NZ_CP021646.1"/>
</dbReference>
<dbReference type="GO" id="GO:0005886">
    <property type="term" value="C:plasma membrane"/>
    <property type="evidence" value="ECO:0007669"/>
    <property type="project" value="UniProtKB-SubCell"/>
</dbReference>
<comment type="caution">
    <text evidence="7">Lacks conserved residue(s) required for the propagation of feature annotation.</text>
</comment>
<dbReference type="Gene3D" id="1.20.1530.10">
    <property type="entry name" value="Na+/H+ antiporter like domain"/>
    <property type="match status" value="1"/>
</dbReference>
<dbReference type="Proteomes" id="UP000258102">
    <property type="component" value="Chromosome 1"/>
</dbReference>
<feature type="transmembrane region" description="Helical" evidence="7">
    <location>
        <begin position="418"/>
        <end position="438"/>
    </location>
</feature>
<comment type="function">
    <text evidence="7">Na(+)/H(+) antiporter that extrudes sodium in exchange for external protons.</text>
</comment>
<dbReference type="InterPro" id="IPR023171">
    <property type="entry name" value="Na/H_antiporter_dom_sf"/>
</dbReference>
<feature type="transmembrane region" description="Helical" evidence="7">
    <location>
        <begin position="381"/>
        <end position="406"/>
    </location>
</feature>
<keyword evidence="3 7" id="KW-0812">Transmembrane</keyword>
<dbReference type="PANTHER" id="PTHR30341">
    <property type="entry name" value="SODIUM ION/PROTON ANTIPORTER NHAA-RELATED"/>
    <property type="match status" value="1"/>
</dbReference>
<evidence type="ECO:0000256" key="7">
    <source>
        <dbReference type="HAMAP-Rule" id="MF_01844"/>
    </source>
</evidence>
<keyword evidence="7" id="KW-0915">Sodium</keyword>
<keyword evidence="4 7" id="KW-1133">Transmembrane helix</keyword>
<keyword evidence="7" id="KW-0050">Antiport</keyword>
<accession>A0AAD0RF76</accession>
<keyword evidence="7" id="KW-0406">Ion transport</keyword>
<dbReference type="HAMAP" id="MF_01844">
    <property type="entry name" value="NhaA"/>
    <property type="match status" value="1"/>
</dbReference>
<feature type="transmembrane region" description="Helical" evidence="7">
    <location>
        <begin position="33"/>
        <end position="52"/>
    </location>
</feature>
<reference evidence="8 9" key="1">
    <citation type="submission" date="2018-08" db="EMBL/GenBank/DDBJ databases">
        <title>Whole Genome Sequences of Two Pseudoalteromonas piscicida Strains, DE1-A and DE2-A, which Exhibit Strong Antibacterial Activity against Vibrio vulnificus.</title>
        <authorList>
            <person name="Richards G.P."/>
            <person name="Needleman D.S."/>
            <person name="Watson M.A."/>
            <person name="Polson S.W."/>
        </authorList>
    </citation>
    <scope>NUCLEOTIDE SEQUENCE [LARGE SCALE GENOMIC DNA]</scope>
    <source>
        <strain evidence="8 9">DE2-A</strain>
    </source>
</reference>
<dbReference type="InterPro" id="IPR004670">
    <property type="entry name" value="NhaA"/>
</dbReference>
<comment type="similarity">
    <text evidence="7">Belongs to the NhaA Na(+)/H(+) (TC 2.A.33) antiporter family.</text>
</comment>
<evidence type="ECO:0000256" key="4">
    <source>
        <dbReference type="ARBA" id="ARBA00022989"/>
    </source>
</evidence>
<dbReference type="Pfam" id="PF06965">
    <property type="entry name" value="Na_H_antiport_1"/>
    <property type="match status" value="1"/>
</dbReference>
<dbReference type="KEGG" id="ppis:B1L02_13210"/>
<evidence type="ECO:0000256" key="3">
    <source>
        <dbReference type="ARBA" id="ARBA00022692"/>
    </source>
</evidence>
<evidence type="ECO:0000256" key="1">
    <source>
        <dbReference type="ARBA" id="ARBA00004429"/>
    </source>
</evidence>
<dbReference type="PANTHER" id="PTHR30341:SF0">
    <property type="entry name" value="NA(+)_H(+) ANTIPORTER NHAA"/>
    <property type="match status" value="1"/>
</dbReference>
<keyword evidence="5 7" id="KW-0472">Membrane</keyword>
<dbReference type="EMBL" id="CP031761">
    <property type="protein sequence ID" value="AXR01410.1"/>
    <property type="molecule type" value="Genomic_DNA"/>
</dbReference>
<dbReference type="NCBIfam" id="TIGR00773">
    <property type="entry name" value="NhaA"/>
    <property type="match status" value="1"/>
</dbReference>
<comment type="subcellular location">
    <subcellularLocation>
        <location evidence="1">Cell inner membrane</location>
        <topology evidence="1">Multi-pass membrane protein</topology>
    </subcellularLocation>
    <subcellularLocation>
        <location evidence="7">Cell membrane</location>
        <topology evidence="7">Multi-pass membrane protein</topology>
    </subcellularLocation>
</comment>
<dbReference type="AlphaFoldDB" id="A0AAD0RF76"/>
<proteinExistence type="inferred from homology"/>
<evidence type="ECO:0000313" key="9">
    <source>
        <dbReference type="Proteomes" id="UP000258102"/>
    </source>
</evidence>
<evidence type="ECO:0000256" key="2">
    <source>
        <dbReference type="ARBA" id="ARBA00022475"/>
    </source>
</evidence>
<feature type="transmembrane region" description="Helical" evidence="7">
    <location>
        <begin position="115"/>
        <end position="138"/>
    </location>
</feature>
<dbReference type="GO" id="GO:0015385">
    <property type="term" value="F:sodium:proton antiporter activity"/>
    <property type="evidence" value="ECO:0007669"/>
    <property type="project" value="UniProtKB-UniRule"/>
</dbReference>
<feature type="transmembrane region" description="Helical" evidence="7">
    <location>
        <begin position="228"/>
        <end position="249"/>
    </location>
</feature>
<name>A0AAD0RF76_PSEO7</name>